<evidence type="ECO:0000313" key="2">
    <source>
        <dbReference type="Proteomes" id="UP000094285"/>
    </source>
</evidence>
<dbReference type="EMBL" id="KV453911">
    <property type="protein sequence ID" value="ODV80156.1"/>
    <property type="molecule type" value="Genomic_DNA"/>
</dbReference>
<reference evidence="2" key="1">
    <citation type="submission" date="2016-05" db="EMBL/GenBank/DDBJ databases">
        <title>Comparative genomics of biotechnologically important yeasts.</title>
        <authorList>
            <consortium name="DOE Joint Genome Institute"/>
            <person name="Riley R."/>
            <person name="Haridas S."/>
            <person name="Wolfe K.H."/>
            <person name="Lopes M.R."/>
            <person name="Hittinger C.T."/>
            <person name="Goker M."/>
            <person name="Salamov A."/>
            <person name="Wisecaver J."/>
            <person name="Long T.M."/>
            <person name="Aerts A.L."/>
            <person name="Barry K."/>
            <person name="Choi C."/>
            <person name="Clum A."/>
            <person name="Coughlan A.Y."/>
            <person name="Deshpande S."/>
            <person name="Douglass A.P."/>
            <person name="Hanson S.J."/>
            <person name="Klenk H.-P."/>
            <person name="Labutti K."/>
            <person name="Lapidus A."/>
            <person name="Lindquist E."/>
            <person name="Lipzen A."/>
            <person name="Meier-Kolthoff J.P."/>
            <person name="Ohm R.A."/>
            <person name="Otillar R.P."/>
            <person name="Pangilinan J."/>
            <person name="Peng Y."/>
            <person name="Rokas A."/>
            <person name="Rosa C.A."/>
            <person name="Scheuner C."/>
            <person name="Sibirny A.A."/>
            <person name="Slot J.C."/>
            <person name="Stielow J.B."/>
            <person name="Sun H."/>
            <person name="Kurtzman C.P."/>
            <person name="Blackwell M."/>
            <person name="Grigoriev I.V."/>
            <person name="Jeffries T.W."/>
        </authorList>
    </citation>
    <scope>NUCLEOTIDE SEQUENCE [LARGE SCALE GENOMIC DNA]</scope>
    <source>
        <strain evidence="2">NRRL Y-17324</strain>
    </source>
</reference>
<dbReference type="RefSeq" id="XP_020065278.1">
    <property type="nucleotide sequence ID" value="XM_020206883.1"/>
</dbReference>
<evidence type="ECO:0000313" key="1">
    <source>
        <dbReference type="EMBL" id="ODV80156.1"/>
    </source>
</evidence>
<keyword evidence="2" id="KW-1185">Reference proteome</keyword>
<dbReference type="AlphaFoldDB" id="A0A1E4SKX8"/>
<proteinExistence type="predicted"/>
<name>A0A1E4SKX8_9ASCO</name>
<accession>A0A1E4SKX8</accession>
<dbReference type="Proteomes" id="UP000094285">
    <property type="component" value="Unassembled WGS sequence"/>
</dbReference>
<sequence>MLLYSLLEITQDDYSLKHASIHYQFSYYHYLYKRRITTRWQWERCTLRSQFFQLVFSR</sequence>
<dbReference type="GeneID" id="30981020"/>
<protein>
    <submittedName>
        <fullName evidence="1">Uncharacterized protein</fullName>
    </submittedName>
</protein>
<gene>
    <name evidence="1" type="ORF">CANTADRAFT_229170</name>
</gene>
<organism evidence="1 2">
    <name type="scientific">Suhomyces tanzawaensis NRRL Y-17324</name>
    <dbReference type="NCBI Taxonomy" id="984487"/>
    <lineage>
        <taxon>Eukaryota</taxon>
        <taxon>Fungi</taxon>
        <taxon>Dikarya</taxon>
        <taxon>Ascomycota</taxon>
        <taxon>Saccharomycotina</taxon>
        <taxon>Pichiomycetes</taxon>
        <taxon>Debaryomycetaceae</taxon>
        <taxon>Suhomyces</taxon>
    </lineage>
</organism>